<keyword evidence="3 8" id="KW-0813">Transport</keyword>
<keyword evidence="4 8" id="KW-1003">Cell membrane</keyword>
<keyword evidence="7 8" id="KW-0472">Membrane</keyword>
<accession>A0AA49JTM9</accession>
<dbReference type="GO" id="GO:0140359">
    <property type="term" value="F:ABC-type transporter activity"/>
    <property type="evidence" value="ECO:0007669"/>
    <property type="project" value="InterPro"/>
</dbReference>
<evidence type="ECO:0000256" key="2">
    <source>
        <dbReference type="ARBA" id="ARBA00007783"/>
    </source>
</evidence>
<dbReference type="InterPro" id="IPR013525">
    <property type="entry name" value="ABC2_TM"/>
</dbReference>
<proteinExistence type="inferred from homology"/>
<feature type="transmembrane region" description="Helical" evidence="8">
    <location>
        <begin position="255"/>
        <end position="279"/>
    </location>
</feature>
<dbReference type="Pfam" id="PF12698">
    <property type="entry name" value="ABC2_membrane_3"/>
    <property type="match status" value="1"/>
</dbReference>
<evidence type="ECO:0000256" key="5">
    <source>
        <dbReference type="ARBA" id="ARBA00022692"/>
    </source>
</evidence>
<evidence type="ECO:0000256" key="1">
    <source>
        <dbReference type="ARBA" id="ARBA00004651"/>
    </source>
</evidence>
<feature type="transmembrane region" description="Helical" evidence="8">
    <location>
        <begin position="176"/>
        <end position="198"/>
    </location>
</feature>
<gene>
    <name evidence="10" type="ORF">Strain138_000684</name>
    <name evidence="11" type="ORF">Strain318_000684</name>
</gene>
<evidence type="ECO:0000256" key="8">
    <source>
        <dbReference type="RuleBase" id="RU361157"/>
    </source>
</evidence>
<keyword evidence="5 8" id="KW-0812">Transmembrane</keyword>
<keyword evidence="12" id="KW-1185">Reference proteome</keyword>
<feature type="domain" description="ABC transmembrane type-2" evidence="9">
    <location>
        <begin position="143"/>
        <end position="369"/>
    </location>
</feature>
<comment type="similarity">
    <text evidence="2 8">Belongs to the ABC-2 integral membrane protein family.</text>
</comment>
<protein>
    <recommendedName>
        <fullName evidence="8">Transport permease protein</fullName>
    </recommendedName>
</protein>
<name>A0AA49JZA6_9BACT</name>
<dbReference type="AlphaFoldDB" id="A0AA49JZA6"/>
<dbReference type="InterPro" id="IPR000412">
    <property type="entry name" value="ABC_2_transport"/>
</dbReference>
<evidence type="ECO:0000256" key="7">
    <source>
        <dbReference type="ARBA" id="ARBA00023136"/>
    </source>
</evidence>
<reference evidence="11" key="1">
    <citation type="submission" date="2023-07" db="EMBL/GenBank/DDBJ databases">
        <authorList>
            <person name="Haufschild T."/>
            <person name="Kallscheuer N."/>
            <person name="Hammer J."/>
            <person name="Kohn T."/>
            <person name="Kabuu M."/>
            <person name="Jogler M."/>
            <person name="Wohfarth N."/>
            <person name="Heuer A."/>
            <person name="Rohde M."/>
            <person name="van Teeseling M.C.F."/>
            <person name="Jogler C."/>
        </authorList>
    </citation>
    <scope>NUCLEOTIDE SEQUENCE</scope>
    <source>
        <strain evidence="10">Strain 138</strain>
        <strain evidence="11">Strain 318</strain>
    </source>
</reference>
<feature type="transmembrane region" description="Helical" evidence="8">
    <location>
        <begin position="286"/>
        <end position="308"/>
    </location>
</feature>
<feature type="transmembrane region" description="Helical" evidence="8">
    <location>
        <begin position="26"/>
        <end position="44"/>
    </location>
</feature>
<sequence>MRQALIALRAFIVKEFQHILRDRQTLIILLGLPVAQLTLFGYALRTDVRDIRLAYVAEAPDAATAALRTRFARNGRFTMVDLAPGPGALAEAFQADRADVAVIVAPGLADRLRDGRAAEVQVIADASDPNTGATMQAHVLAVLTAWQRDLPPRVGGVNIEPRVRMLFNPTLESVNLFVPGLIALILTIVTALMTAISLSREKERGTLEVLLVSPLHPWQVIVGKVAPYLLLAFVNVVSVLVAAWLVFGVPFRGSLVTLMAGSTLYALVGLSLGVVIAAITSSQLTAMLAALIGTMMPSTLLSGMIFPIESMPAPLQVLANIVPARWFIEISRSVMLKGAGWAELWPQFAILSGMFALLITLAIRRFSVRLD</sequence>
<evidence type="ECO:0000259" key="9">
    <source>
        <dbReference type="PROSITE" id="PS51012"/>
    </source>
</evidence>
<dbReference type="PANTHER" id="PTHR30294">
    <property type="entry name" value="MEMBRANE COMPONENT OF ABC TRANSPORTER YHHJ-RELATED"/>
    <property type="match status" value="1"/>
</dbReference>
<keyword evidence="6 8" id="KW-1133">Transmembrane helix</keyword>
<evidence type="ECO:0000256" key="3">
    <source>
        <dbReference type="ARBA" id="ARBA00022448"/>
    </source>
</evidence>
<dbReference type="InterPro" id="IPR051449">
    <property type="entry name" value="ABC-2_transporter_component"/>
</dbReference>
<dbReference type="EMBL" id="CP130613">
    <property type="protein sequence ID" value="WKW14343.1"/>
    <property type="molecule type" value="Genomic_DNA"/>
</dbReference>
<dbReference type="EMBL" id="CP130612">
    <property type="protein sequence ID" value="WKW11433.1"/>
    <property type="molecule type" value="Genomic_DNA"/>
</dbReference>
<evidence type="ECO:0000313" key="11">
    <source>
        <dbReference type="EMBL" id="WKW14343.1"/>
    </source>
</evidence>
<organism evidence="11 12">
    <name type="scientific">Pseudogemmatithrix spongiicola</name>
    <dbReference type="NCBI Taxonomy" id="3062599"/>
    <lineage>
        <taxon>Bacteria</taxon>
        <taxon>Pseudomonadati</taxon>
        <taxon>Gemmatimonadota</taxon>
        <taxon>Gemmatimonadia</taxon>
        <taxon>Gemmatimonadales</taxon>
        <taxon>Gemmatimonadaceae</taxon>
        <taxon>Pseudogemmatithrix</taxon>
    </lineage>
</organism>
<evidence type="ECO:0000256" key="6">
    <source>
        <dbReference type="ARBA" id="ARBA00022989"/>
    </source>
</evidence>
<accession>A0AA49JZA6</accession>
<dbReference type="PRINTS" id="PR00164">
    <property type="entry name" value="ABC2TRNSPORT"/>
</dbReference>
<dbReference type="RefSeq" id="WP_367887131.1">
    <property type="nucleotide sequence ID" value="NZ_CP130612.1"/>
</dbReference>
<dbReference type="GO" id="GO:0043190">
    <property type="term" value="C:ATP-binding cassette (ABC) transporter complex"/>
    <property type="evidence" value="ECO:0007669"/>
    <property type="project" value="InterPro"/>
</dbReference>
<dbReference type="InterPro" id="IPR047817">
    <property type="entry name" value="ABC2_TM_bact-type"/>
</dbReference>
<feature type="transmembrane region" description="Helical" evidence="8">
    <location>
        <begin position="344"/>
        <end position="363"/>
    </location>
</feature>
<dbReference type="KEGG" id="pspc:Strain318_000684"/>
<dbReference type="PROSITE" id="PS51012">
    <property type="entry name" value="ABC_TM2"/>
    <property type="match status" value="1"/>
</dbReference>
<dbReference type="Proteomes" id="UP001229955">
    <property type="component" value="Chromosome"/>
</dbReference>
<comment type="subcellular location">
    <subcellularLocation>
        <location evidence="1 8">Cell membrane</location>
        <topology evidence="1 8">Multi-pass membrane protein</topology>
    </subcellularLocation>
</comment>
<evidence type="ECO:0000313" key="12">
    <source>
        <dbReference type="Proteomes" id="UP001229955"/>
    </source>
</evidence>
<evidence type="ECO:0000256" key="4">
    <source>
        <dbReference type="ARBA" id="ARBA00022475"/>
    </source>
</evidence>
<dbReference type="PANTHER" id="PTHR30294:SF29">
    <property type="entry name" value="MULTIDRUG ABC TRANSPORTER PERMEASE YBHS-RELATED"/>
    <property type="match status" value="1"/>
</dbReference>
<feature type="transmembrane region" description="Helical" evidence="8">
    <location>
        <begin position="228"/>
        <end position="249"/>
    </location>
</feature>
<evidence type="ECO:0000313" key="10">
    <source>
        <dbReference type="EMBL" id="WKW11433.1"/>
    </source>
</evidence>